<evidence type="ECO:0000256" key="2">
    <source>
        <dbReference type="ARBA" id="ARBA00009063"/>
    </source>
</evidence>
<dbReference type="PANTHER" id="PTHR19957">
    <property type="entry name" value="SYNTAXIN"/>
    <property type="match status" value="1"/>
</dbReference>
<dbReference type="InterPro" id="IPR010989">
    <property type="entry name" value="SNARE"/>
</dbReference>
<comment type="subcellular location">
    <subcellularLocation>
        <location evidence="1">Membrane</location>
        <topology evidence="1">Single-pass type IV membrane protein</topology>
    </subcellularLocation>
</comment>
<keyword evidence="4 6" id="KW-1133">Transmembrane helix</keyword>
<dbReference type="Pfam" id="PF00804">
    <property type="entry name" value="Syntaxin"/>
    <property type="match status" value="1"/>
</dbReference>
<dbReference type="PROSITE" id="PS50192">
    <property type="entry name" value="T_SNARE"/>
    <property type="match status" value="1"/>
</dbReference>
<sequence length="291" mass="34287">MAVRDRLLELEYSDEGSSETLFEIDIDDRRADYDTLFFNKINQLKSNINECYKNVNLIKNLQKKVLINMFKENEIAKTNNIIDDMINTTNSKVQFIINEIKGLNYENSRMNLTESEVLMRKSQQKIIMNKVKEFIKNFTLIQHDYEQRLQERIIRQHNIVNPNEDFTINKNIDRHTQIFANELLSSSLDGKKKQYNEAQTVYQNMKSIERSISDLYMLSKEIQIMLDSQNEKIYDIGIKVEDAEFQVEEGNEQLSTAIEKGKSIRNIYKYISFVISITSVLIIIYLAVIFM</sequence>
<dbReference type="GO" id="GO:0006887">
    <property type="term" value="P:exocytosis"/>
    <property type="evidence" value="ECO:0007669"/>
    <property type="project" value="TreeGrafter"/>
</dbReference>
<feature type="transmembrane region" description="Helical" evidence="6">
    <location>
        <begin position="270"/>
        <end position="290"/>
    </location>
</feature>
<name>A0A1Y2AYY2_9FUNG</name>
<evidence type="ECO:0000313" key="8">
    <source>
        <dbReference type="EMBL" id="ORY27696.1"/>
    </source>
</evidence>
<organism evidence="8 9">
    <name type="scientific">Neocallimastix californiae</name>
    <dbReference type="NCBI Taxonomy" id="1754190"/>
    <lineage>
        <taxon>Eukaryota</taxon>
        <taxon>Fungi</taxon>
        <taxon>Fungi incertae sedis</taxon>
        <taxon>Chytridiomycota</taxon>
        <taxon>Chytridiomycota incertae sedis</taxon>
        <taxon>Neocallimastigomycetes</taxon>
        <taxon>Neocallimastigales</taxon>
        <taxon>Neocallimastigaceae</taxon>
        <taxon>Neocallimastix</taxon>
    </lineage>
</organism>
<dbReference type="InterPro" id="IPR045242">
    <property type="entry name" value="Syntaxin"/>
</dbReference>
<dbReference type="GO" id="GO:0005886">
    <property type="term" value="C:plasma membrane"/>
    <property type="evidence" value="ECO:0007669"/>
    <property type="project" value="TreeGrafter"/>
</dbReference>
<dbReference type="PANTHER" id="PTHR19957:SF307">
    <property type="entry name" value="PROTEIN SSO1-RELATED"/>
    <property type="match status" value="1"/>
</dbReference>
<dbReference type="InterPro" id="IPR000727">
    <property type="entry name" value="T_SNARE_dom"/>
</dbReference>
<dbReference type="GO" id="GO:0048278">
    <property type="term" value="P:vesicle docking"/>
    <property type="evidence" value="ECO:0007669"/>
    <property type="project" value="TreeGrafter"/>
</dbReference>
<dbReference type="GO" id="GO:0000149">
    <property type="term" value="F:SNARE binding"/>
    <property type="evidence" value="ECO:0007669"/>
    <property type="project" value="TreeGrafter"/>
</dbReference>
<dbReference type="Proteomes" id="UP000193920">
    <property type="component" value="Unassembled WGS sequence"/>
</dbReference>
<evidence type="ECO:0000256" key="5">
    <source>
        <dbReference type="ARBA" id="ARBA00023136"/>
    </source>
</evidence>
<dbReference type="EMBL" id="MCOG01000191">
    <property type="protein sequence ID" value="ORY27696.1"/>
    <property type="molecule type" value="Genomic_DNA"/>
</dbReference>
<dbReference type="GO" id="GO:0006886">
    <property type="term" value="P:intracellular protein transport"/>
    <property type="evidence" value="ECO:0007669"/>
    <property type="project" value="TreeGrafter"/>
</dbReference>
<dbReference type="SUPFAM" id="SSF47661">
    <property type="entry name" value="t-snare proteins"/>
    <property type="match status" value="1"/>
</dbReference>
<dbReference type="GO" id="GO:0012505">
    <property type="term" value="C:endomembrane system"/>
    <property type="evidence" value="ECO:0007669"/>
    <property type="project" value="TreeGrafter"/>
</dbReference>
<dbReference type="AlphaFoldDB" id="A0A1Y2AYY2"/>
<comment type="caution">
    <text evidence="8">The sequence shown here is derived from an EMBL/GenBank/DDBJ whole genome shotgun (WGS) entry which is preliminary data.</text>
</comment>
<dbReference type="Gene3D" id="1.20.5.110">
    <property type="match status" value="1"/>
</dbReference>
<keyword evidence="9" id="KW-1185">Reference proteome</keyword>
<dbReference type="InterPro" id="IPR006011">
    <property type="entry name" value="Syntaxin_N"/>
</dbReference>
<dbReference type="GO" id="GO:0005484">
    <property type="term" value="F:SNAP receptor activity"/>
    <property type="evidence" value="ECO:0007669"/>
    <property type="project" value="TreeGrafter"/>
</dbReference>
<evidence type="ECO:0000313" key="9">
    <source>
        <dbReference type="Proteomes" id="UP000193920"/>
    </source>
</evidence>
<protein>
    <submittedName>
        <fullName evidence="8">t-SNARE</fullName>
    </submittedName>
</protein>
<evidence type="ECO:0000256" key="6">
    <source>
        <dbReference type="SAM" id="Phobius"/>
    </source>
</evidence>
<feature type="domain" description="T-SNARE coiled-coil homology" evidence="7">
    <location>
        <begin position="195"/>
        <end position="257"/>
    </location>
</feature>
<accession>A0A1Y2AYY2</accession>
<evidence type="ECO:0000256" key="1">
    <source>
        <dbReference type="ARBA" id="ARBA00004211"/>
    </source>
</evidence>
<dbReference type="SMART" id="SM00397">
    <property type="entry name" value="t_SNARE"/>
    <property type="match status" value="1"/>
</dbReference>
<dbReference type="OrthoDB" id="10255013at2759"/>
<proteinExistence type="inferred from homology"/>
<dbReference type="Gene3D" id="1.20.58.70">
    <property type="match status" value="1"/>
</dbReference>
<evidence type="ECO:0000259" key="7">
    <source>
        <dbReference type="PROSITE" id="PS50192"/>
    </source>
</evidence>
<evidence type="ECO:0000256" key="4">
    <source>
        <dbReference type="ARBA" id="ARBA00022989"/>
    </source>
</evidence>
<comment type="similarity">
    <text evidence="2">Belongs to the syntaxin family.</text>
</comment>
<evidence type="ECO:0000256" key="3">
    <source>
        <dbReference type="ARBA" id="ARBA00022692"/>
    </source>
</evidence>
<dbReference type="GO" id="GO:0031201">
    <property type="term" value="C:SNARE complex"/>
    <property type="evidence" value="ECO:0007669"/>
    <property type="project" value="TreeGrafter"/>
</dbReference>
<keyword evidence="5 6" id="KW-0472">Membrane</keyword>
<keyword evidence="3 6" id="KW-0812">Transmembrane</keyword>
<reference evidence="8 9" key="1">
    <citation type="submission" date="2016-08" db="EMBL/GenBank/DDBJ databases">
        <title>A Parts List for Fungal Cellulosomes Revealed by Comparative Genomics.</title>
        <authorList>
            <consortium name="DOE Joint Genome Institute"/>
            <person name="Haitjema C.H."/>
            <person name="Gilmore S.P."/>
            <person name="Henske J.K."/>
            <person name="Solomon K.V."/>
            <person name="De Groot R."/>
            <person name="Kuo A."/>
            <person name="Mondo S.J."/>
            <person name="Salamov A.A."/>
            <person name="Labutti K."/>
            <person name="Zhao Z."/>
            <person name="Chiniquy J."/>
            <person name="Barry K."/>
            <person name="Brewer H.M."/>
            <person name="Purvine S.O."/>
            <person name="Wright A.T."/>
            <person name="Boxma B."/>
            <person name="Van Alen T."/>
            <person name="Hackstein J.H."/>
            <person name="Baker S.E."/>
            <person name="Grigoriev I.V."/>
            <person name="O'Malley M.A."/>
        </authorList>
    </citation>
    <scope>NUCLEOTIDE SEQUENCE [LARGE SCALE GENOMIC DNA]</scope>
    <source>
        <strain evidence="8 9">G1</strain>
    </source>
</reference>
<dbReference type="STRING" id="1754190.A0A1Y2AYY2"/>
<dbReference type="GO" id="GO:0006906">
    <property type="term" value="P:vesicle fusion"/>
    <property type="evidence" value="ECO:0007669"/>
    <property type="project" value="TreeGrafter"/>
</dbReference>
<gene>
    <name evidence="8" type="ORF">LY90DRAFT_674289</name>
</gene>